<accession>A0A0A0JN95</accession>
<dbReference type="InterPro" id="IPR000182">
    <property type="entry name" value="GNAT_dom"/>
</dbReference>
<dbReference type="PANTHER" id="PTHR43877:SF2">
    <property type="entry name" value="AMINOALKYLPHOSPHONATE N-ACETYLTRANSFERASE-RELATED"/>
    <property type="match status" value="1"/>
</dbReference>
<keyword evidence="2 4" id="KW-0012">Acyltransferase</keyword>
<evidence type="ECO:0000259" key="3">
    <source>
        <dbReference type="PROSITE" id="PS51186"/>
    </source>
</evidence>
<feature type="domain" description="N-acetyltransferase" evidence="3">
    <location>
        <begin position="3"/>
        <end position="174"/>
    </location>
</feature>
<protein>
    <submittedName>
        <fullName evidence="4">Acyltransferase</fullName>
    </submittedName>
</protein>
<dbReference type="eggNOG" id="COG0456">
    <property type="taxonomic scope" value="Bacteria"/>
</dbReference>
<dbReference type="SUPFAM" id="SSF55729">
    <property type="entry name" value="Acyl-CoA N-acyltransferases (Nat)"/>
    <property type="match status" value="1"/>
</dbReference>
<proteinExistence type="predicted"/>
<dbReference type="EMBL" id="AVPK01000002">
    <property type="protein sequence ID" value="KGN38603.1"/>
    <property type="molecule type" value="Genomic_DNA"/>
</dbReference>
<name>A0A0A0JN95_9MICO</name>
<dbReference type="Pfam" id="PF00583">
    <property type="entry name" value="Acetyltransf_1"/>
    <property type="match status" value="1"/>
</dbReference>
<comment type="caution">
    <text evidence="4">The sequence shown here is derived from an EMBL/GenBank/DDBJ whole genome shotgun (WGS) entry which is preliminary data.</text>
</comment>
<keyword evidence="5" id="KW-1185">Reference proteome</keyword>
<dbReference type="RefSeq" id="WP_052111776.1">
    <property type="nucleotide sequence ID" value="NZ_AVPK01000002.1"/>
</dbReference>
<dbReference type="PANTHER" id="PTHR43877">
    <property type="entry name" value="AMINOALKYLPHOSPHONATE N-ACETYLTRANSFERASE-RELATED-RELATED"/>
    <property type="match status" value="1"/>
</dbReference>
<evidence type="ECO:0000256" key="1">
    <source>
        <dbReference type="ARBA" id="ARBA00022679"/>
    </source>
</evidence>
<evidence type="ECO:0000313" key="5">
    <source>
        <dbReference type="Proteomes" id="UP000030011"/>
    </source>
</evidence>
<dbReference type="GO" id="GO:0016747">
    <property type="term" value="F:acyltransferase activity, transferring groups other than amino-acyl groups"/>
    <property type="evidence" value="ECO:0007669"/>
    <property type="project" value="InterPro"/>
</dbReference>
<dbReference type="PROSITE" id="PS51186">
    <property type="entry name" value="GNAT"/>
    <property type="match status" value="1"/>
</dbReference>
<reference evidence="4 5" key="1">
    <citation type="submission" date="2013-08" db="EMBL/GenBank/DDBJ databases">
        <title>The genome sequence of Knoellia subterranea.</title>
        <authorList>
            <person name="Zhu W."/>
            <person name="Wang G."/>
        </authorList>
    </citation>
    <scope>NUCLEOTIDE SEQUENCE [LARGE SCALE GENOMIC DNA]</scope>
    <source>
        <strain evidence="4 5">KCTC 19937</strain>
    </source>
</reference>
<dbReference type="AlphaFoldDB" id="A0A0A0JN95"/>
<dbReference type="STRING" id="1385521.N803_07660"/>
<sequence>MSLTIRERRPDDLPELVEVLSAQAPSSGYPHRWPLPFPVEEFIVRPGELGAWVAVAEGSIVGHVAATDVATNWMSATWSEVLGRPGSELGEVSILFVGLDQGGTGVGGALLDRAVAEIRALGREPVLDVVGEDTRAGRFYRRRGWTTVGHARPAWLPDGQPDVAFMVLPGRTAPDRK</sequence>
<dbReference type="Proteomes" id="UP000030011">
    <property type="component" value="Unassembled WGS sequence"/>
</dbReference>
<dbReference type="InterPro" id="IPR016181">
    <property type="entry name" value="Acyl_CoA_acyltransferase"/>
</dbReference>
<evidence type="ECO:0000256" key="2">
    <source>
        <dbReference type="ARBA" id="ARBA00023315"/>
    </source>
</evidence>
<evidence type="ECO:0000313" key="4">
    <source>
        <dbReference type="EMBL" id="KGN38603.1"/>
    </source>
</evidence>
<dbReference type="InterPro" id="IPR050832">
    <property type="entry name" value="Bact_Acetyltransf"/>
</dbReference>
<keyword evidence="1 4" id="KW-0808">Transferase</keyword>
<dbReference type="CDD" id="cd04301">
    <property type="entry name" value="NAT_SF"/>
    <property type="match status" value="1"/>
</dbReference>
<organism evidence="4 5">
    <name type="scientific">Knoellia subterranea KCTC 19937</name>
    <dbReference type="NCBI Taxonomy" id="1385521"/>
    <lineage>
        <taxon>Bacteria</taxon>
        <taxon>Bacillati</taxon>
        <taxon>Actinomycetota</taxon>
        <taxon>Actinomycetes</taxon>
        <taxon>Micrococcales</taxon>
        <taxon>Intrasporangiaceae</taxon>
        <taxon>Knoellia</taxon>
    </lineage>
</organism>
<dbReference type="Gene3D" id="3.40.630.30">
    <property type="match status" value="1"/>
</dbReference>
<gene>
    <name evidence="4" type="ORF">N803_07660</name>
</gene>